<organism evidence="1 2">
    <name type="scientific">Streptomyces caledonius</name>
    <dbReference type="NCBI Taxonomy" id="3134107"/>
    <lineage>
        <taxon>Bacteria</taxon>
        <taxon>Bacillati</taxon>
        <taxon>Actinomycetota</taxon>
        <taxon>Actinomycetes</taxon>
        <taxon>Kitasatosporales</taxon>
        <taxon>Streptomycetaceae</taxon>
        <taxon>Streptomyces</taxon>
    </lineage>
</organism>
<comment type="caution">
    <text evidence="1">The sequence shown here is derived from an EMBL/GenBank/DDBJ whole genome shotgun (WGS) entry which is preliminary data.</text>
</comment>
<reference evidence="1 2" key="1">
    <citation type="submission" date="2024-03" db="EMBL/GenBank/DDBJ databases">
        <title>Novel Streptomyces species of biotechnological and ecological value are a feature of Machair soil.</title>
        <authorList>
            <person name="Prole J.R."/>
            <person name="Goodfellow M."/>
            <person name="Allenby N."/>
            <person name="Ward A.C."/>
        </authorList>
    </citation>
    <scope>NUCLEOTIDE SEQUENCE [LARGE SCALE GENOMIC DNA]</scope>
    <source>
        <strain evidence="1 2">MS1.HAVA.3</strain>
    </source>
</reference>
<sequence length="164" mass="16663">MDHEAAVWTYGAAGKPAAGPPEDLLRMVSGAARTEPGGRVEALVAECVLCGTGADEFEVAKGECFCVGCCIPVGVTDGDMCPAAYPWTLEPSEVPLPPASPGPGFEPSDLPCCPAGHAVFQVAVALAFAEDGAVRGISVGLRCPEDGTLCLYVDNARVVPGATT</sequence>
<accession>A0ABU8UEV4</accession>
<evidence type="ECO:0000313" key="1">
    <source>
        <dbReference type="EMBL" id="MEJ8646424.1"/>
    </source>
</evidence>
<name>A0ABU8UEV4_9ACTN</name>
<dbReference type="Proteomes" id="UP001382904">
    <property type="component" value="Unassembled WGS sequence"/>
</dbReference>
<dbReference type="EMBL" id="JBBKAM010000005">
    <property type="protein sequence ID" value="MEJ8646424.1"/>
    <property type="molecule type" value="Genomic_DNA"/>
</dbReference>
<gene>
    <name evidence="1" type="ORF">WKI68_44495</name>
</gene>
<keyword evidence="2" id="KW-1185">Reference proteome</keyword>
<evidence type="ECO:0000313" key="2">
    <source>
        <dbReference type="Proteomes" id="UP001382904"/>
    </source>
</evidence>
<protein>
    <submittedName>
        <fullName evidence="1">Uncharacterized protein</fullName>
    </submittedName>
</protein>
<proteinExistence type="predicted"/>